<organism evidence="11">
    <name type="scientific">Tremella mesenterica</name>
    <name type="common">Jelly fungus</name>
    <dbReference type="NCBI Taxonomy" id="5217"/>
    <lineage>
        <taxon>Eukaryota</taxon>
        <taxon>Fungi</taxon>
        <taxon>Dikarya</taxon>
        <taxon>Basidiomycota</taxon>
        <taxon>Agaricomycotina</taxon>
        <taxon>Tremellomycetes</taxon>
        <taxon>Tremellales</taxon>
        <taxon>Tremellaceae</taxon>
        <taxon>Tremella</taxon>
    </lineage>
</organism>
<evidence type="ECO:0000313" key="11">
    <source>
        <dbReference type="EMBL" id="ADO17672.1"/>
    </source>
</evidence>
<feature type="transmembrane region" description="Helical" evidence="10">
    <location>
        <begin position="6"/>
        <end position="25"/>
    </location>
</feature>
<dbReference type="AlphaFoldDB" id="E2I8I6"/>
<evidence type="ECO:0000256" key="7">
    <source>
        <dbReference type="ARBA" id="ARBA00023136"/>
    </source>
</evidence>
<keyword evidence="7 10" id="KW-0472">Membrane</keyword>
<feature type="transmembrane region" description="Helical" evidence="10">
    <location>
        <begin position="32"/>
        <end position="54"/>
    </location>
</feature>
<dbReference type="EMBL" id="HM440938">
    <property type="protein sequence ID" value="ADO17672.1"/>
    <property type="molecule type" value="Genomic_DNA"/>
</dbReference>
<dbReference type="GO" id="GO:0000750">
    <property type="term" value="P:pheromone-dependent signal transduction involved in conjugation with cellular fusion"/>
    <property type="evidence" value="ECO:0007669"/>
    <property type="project" value="TreeGrafter"/>
</dbReference>
<dbReference type="Pfam" id="PF02076">
    <property type="entry name" value="STE3"/>
    <property type="match status" value="1"/>
</dbReference>
<comment type="similarity">
    <text evidence="2">Belongs to the G-protein coupled receptor 4 family.</text>
</comment>
<evidence type="ECO:0000256" key="6">
    <source>
        <dbReference type="ARBA" id="ARBA00023040"/>
    </source>
</evidence>
<sequence>MHDIGLIVLTGVSLLLLLLIVRVHWRARNVGTLLNIFWLFLGNLVYLVNAIVWWDNVENSAPVWCDISTKMQNAFIGGLTASTLCINKRLADIAASRVVTTDQRRKRITLAVDLGLGLGLPVLCVILAYIVTPHRYNILEGYGCDAVVYSTIPTIFLVYCPPLIISCVSAGYGVTAGYAFLKRRLEFNAILKQSKSALDRSHYIRLIALSSTDLIISIPLTLYLLILAATSPLEPWISWDNVHYGWSYVGLTPASTYLRTGANVAAFSLHRYLYPLLTFIFFLFFGVSDEAVNDYLRMFKTTRKLMTRGRKPTASLSFVPKLGSSVVQSAPIWGDEIIKEGVEPESASLSPIFAKNGPGQQNLAVTVQVDREIV</sequence>
<feature type="transmembrane region" description="Helical" evidence="10">
    <location>
        <begin position="74"/>
        <end position="90"/>
    </location>
</feature>
<keyword evidence="9" id="KW-0807">Transducer</keyword>
<dbReference type="PRINTS" id="PR00899">
    <property type="entry name" value="GPCRSTE3"/>
</dbReference>
<evidence type="ECO:0000256" key="4">
    <source>
        <dbReference type="ARBA" id="ARBA00022692"/>
    </source>
</evidence>
<evidence type="ECO:0000256" key="1">
    <source>
        <dbReference type="ARBA" id="ARBA00004141"/>
    </source>
</evidence>
<reference evidence="11" key="1">
    <citation type="submission" date="2010-06" db="EMBL/GenBank/DDBJ databases">
        <title>Definition of the mating-type locus of the tetrapolar basidiomycete Tremella mesenterica.</title>
        <authorList>
            <person name="Findley K.M."/>
            <person name="Sun S."/>
            <person name="Heitman J."/>
        </authorList>
    </citation>
    <scope>NUCLEOTIDE SEQUENCE</scope>
    <source>
        <strain evidence="11">ATCC 24925</strain>
    </source>
</reference>
<keyword evidence="6" id="KW-0297">G-protein coupled receptor</keyword>
<evidence type="ECO:0000256" key="8">
    <source>
        <dbReference type="ARBA" id="ARBA00023170"/>
    </source>
</evidence>
<comment type="subcellular location">
    <subcellularLocation>
        <location evidence="1">Membrane</location>
        <topology evidence="1">Multi-pass membrane protein</topology>
    </subcellularLocation>
</comment>
<evidence type="ECO:0000256" key="5">
    <source>
        <dbReference type="ARBA" id="ARBA00022989"/>
    </source>
</evidence>
<dbReference type="InterPro" id="IPR001499">
    <property type="entry name" value="GPCR_STE3"/>
</dbReference>
<name>E2I8I6_TREME</name>
<accession>E2I8I6</accession>
<evidence type="ECO:0000256" key="3">
    <source>
        <dbReference type="ARBA" id="ARBA00022507"/>
    </source>
</evidence>
<feature type="transmembrane region" description="Helical" evidence="10">
    <location>
        <begin position="272"/>
        <end position="296"/>
    </location>
</feature>
<keyword evidence="4 10" id="KW-0812">Transmembrane</keyword>
<dbReference type="PANTHER" id="PTHR28097:SF1">
    <property type="entry name" value="PHEROMONE A FACTOR RECEPTOR"/>
    <property type="match status" value="1"/>
</dbReference>
<proteinExistence type="inferred from homology"/>
<evidence type="ECO:0000256" key="9">
    <source>
        <dbReference type="ARBA" id="ARBA00023224"/>
    </source>
</evidence>
<evidence type="ECO:0000256" key="2">
    <source>
        <dbReference type="ARBA" id="ARBA00011085"/>
    </source>
</evidence>
<keyword evidence="8" id="KW-0675">Receptor</keyword>
<dbReference type="CDD" id="cd14966">
    <property type="entry name" value="7tmD_STE3"/>
    <property type="match status" value="1"/>
</dbReference>
<dbReference type="GO" id="GO:0004933">
    <property type="term" value="F:mating-type a-factor pheromone receptor activity"/>
    <property type="evidence" value="ECO:0007669"/>
    <property type="project" value="InterPro"/>
</dbReference>
<keyword evidence="3" id="KW-0589">Pheromone response</keyword>
<gene>
    <name evidence="11" type="primary">STE3</name>
</gene>
<dbReference type="InterPro" id="IPR001546">
    <property type="entry name" value="GPCR_Pheromne_A_rcpt"/>
</dbReference>
<dbReference type="PRINTS" id="PR00900">
    <property type="entry name" value="PHEROMONEAR"/>
</dbReference>
<keyword evidence="5 10" id="KW-1133">Transmembrane helix</keyword>
<feature type="transmembrane region" description="Helical" evidence="10">
    <location>
        <begin position="152"/>
        <end position="181"/>
    </location>
</feature>
<evidence type="ECO:0000256" key="10">
    <source>
        <dbReference type="SAM" id="Phobius"/>
    </source>
</evidence>
<feature type="transmembrane region" description="Helical" evidence="10">
    <location>
        <begin position="110"/>
        <end position="132"/>
    </location>
</feature>
<dbReference type="PANTHER" id="PTHR28097">
    <property type="entry name" value="PHEROMONE A FACTOR RECEPTOR"/>
    <property type="match status" value="1"/>
</dbReference>
<protein>
    <submittedName>
        <fullName evidence="11">Ste3</fullName>
    </submittedName>
</protein>
<dbReference type="GO" id="GO:0005886">
    <property type="term" value="C:plasma membrane"/>
    <property type="evidence" value="ECO:0007669"/>
    <property type="project" value="TreeGrafter"/>
</dbReference>
<feature type="transmembrane region" description="Helical" evidence="10">
    <location>
        <begin position="202"/>
        <end position="226"/>
    </location>
</feature>